<name>A0A914CHP3_9BILA</name>
<proteinExistence type="predicted"/>
<evidence type="ECO:0000313" key="2">
    <source>
        <dbReference type="Proteomes" id="UP000887540"/>
    </source>
</evidence>
<protein>
    <submittedName>
        <fullName evidence="3">Uncharacterized protein</fullName>
    </submittedName>
</protein>
<sequence length="203" mass="23087">MKKRNFLVHSAAVVREYTNKLLEKVGMHEPDVFAVITDNGSNFIKAYKEAMYEMAEDFQNNNDEENDEEEENDEDEELEENELEEENPDLDSETTPVPDSDGDDVPTVAEIQQELVDFEKSEADFVGSYSKRISCIAHDLALIMSTVFDKKSILHSNVIALAKRLIIRFKKSHKATNGLAIKTKEAFKKPLVLMLLGGREIFL</sequence>
<dbReference type="Proteomes" id="UP000887540">
    <property type="component" value="Unplaced"/>
</dbReference>
<feature type="compositionally biased region" description="Acidic residues" evidence="1">
    <location>
        <begin position="62"/>
        <end position="92"/>
    </location>
</feature>
<accession>A0A914CHP3</accession>
<feature type="region of interest" description="Disordered" evidence="1">
    <location>
        <begin position="60"/>
        <end position="105"/>
    </location>
</feature>
<reference evidence="3" key="1">
    <citation type="submission" date="2022-11" db="UniProtKB">
        <authorList>
            <consortium name="WormBaseParasite"/>
        </authorList>
    </citation>
    <scope>IDENTIFICATION</scope>
</reference>
<dbReference type="AlphaFoldDB" id="A0A914CHP3"/>
<keyword evidence="2" id="KW-1185">Reference proteome</keyword>
<dbReference type="WBParaSite" id="ACRNAN_scaffold10488.g17898.t1">
    <property type="protein sequence ID" value="ACRNAN_scaffold10488.g17898.t1"/>
    <property type="gene ID" value="ACRNAN_scaffold10488.g17898"/>
</dbReference>
<evidence type="ECO:0000313" key="3">
    <source>
        <dbReference type="WBParaSite" id="ACRNAN_scaffold10488.g17898.t1"/>
    </source>
</evidence>
<organism evidence="2 3">
    <name type="scientific">Acrobeloides nanus</name>
    <dbReference type="NCBI Taxonomy" id="290746"/>
    <lineage>
        <taxon>Eukaryota</taxon>
        <taxon>Metazoa</taxon>
        <taxon>Ecdysozoa</taxon>
        <taxon>Nematoda</taxon>
        <taxon>Chromadorea</taxon>
        <taxon>Rhabditida</taxon>
        <taxon>Tylenchina</taxon>
        <taxon>Cephalobomorpha</taxon>
        <taxon>Cephaloboidea</taxon>
        <taxon>Cephalobidae</taxon>
        <taxon>Acrobeloides</taxon>
    </lineage>
</organism>
<evidence type="ECO:0000256" key="1">
    <source>
        <dbReference type="SAM" id="MobiDB-lite"/>
    </source>
</evidence>